<proteinExistence type="predicted"/>
<dbReference type="RefSeq" id="YP_010051757.1">
    <property type="nucleotide sequence ID" value="NC_054447.1"/>
</dbReference>
<dbReference type="EMBL" id="MK494105">
    <property type="protein sequence ID" value="QBP30236.1"/>
    <property type="molecule type" value="Genomic_DNA"/>
</dbReference>
<protein>
    <submittedName>
        <fullName evidence="1">Minor tail protein</fullName>
    </submittedName>
</protein>
<dbReference type="GeneID" id="63926250"/>
<dbReference type="KEGG" id="vg:63926250"/>
<name>A0A482JF38_9CAUD</name>
<accession>A0A482JF38</accession>
<gene>
    <name evidence="1" type="primary">22</name>
    <name evidence="1" type="ORF">SEA_PINNIE_22</name>
</gene>
<evidence type="ECO:0000313" key="2">
    <source>
        <dbReference type="Proteomes" id="UP000294943"/>
    </source>
</evidence>
<dbReference type="Proteomes" id="UP000294943">
    <property type="component" value="Segment"/>
</dbReference>
<reference evidence="1 2" key="1">
    <citation type="submission" date="2019-02" db="EMBL/GenBank/DDBJ databases">
        <authorList>
            <person name="Snodgrass R."/>
            <person name="Smith E."/>
            <person name="Crawford I."/>
            <person name="Engstrom J."/>
            <person name="Gendron A."/>
            <person name="Guevara E."/>
            <person name="Kramer K."/>
            <person name="Steinberg Z."/>
            <person name="Walls L."/>
            <person name="Wright R."/>
            <person name="Smith-Flores H.F."/>
            <person name="Ettinger A.-S.H."/>
            <person name="Haydock J."/>
            <person name="Anders K.R."/>
            <person name="Garlena R.A."/>
            <person name="Russell D.A."/>
            <person name="Pope W.H."/>
            <person name="Jacobs-Sera D."/>
            <person name="Hendrix R.W."/>
            <person name="Hatfull G.F."/>
        </authorList>
    </citation>
    <scope>NUCLEOTIDE SEQUENCE [LARGE SCALE GENOMIC DNA]</scope>
</reference>
<organism evidence="1 2">
    <name type="scientific">Mycobacterium phage Pinnie</name>
    <dbReference type="NCBI Taxonomy" id="2517965"/>
    <lineage>
        <taxon>Viruses</taxon>
        <taxon>Duplodnaviria</taxon>
        <taxon>Heunggongvirae</taxon>
        <taxon>Uroviricota</taxon>
        <taxon>Caudoviricetes</taxon>
        <taxon>Gclasvirinae</taxon>
        <taxon>Pinnievirus</taxon>
        <taxon>Pinnievirus pinnie</taxon>
    </lineage>
</organism>
<evidence type="ECO:0000313" key="1">
    <source>
        <dbReference type="EMBL" id="QBP30236.1"/>
    </source>
</evidence>
<sequence length="137" mass="15553">MPYEKRYKTVVPIPLPTDYPRPATIDELLAGEGHPDLILARWLGRESFEKTAAGDRLELVEYHERIVPLEDVNPALADMLGQPIDTFVWFEFSGLGRLDQDAFDYFAAEFTWKCEEWLRAEREHLAALDEAATAGGA</sequence>
<keyword evidence="2" id="KW-1185">Reference proteome</keyword>